<feature type="compositionally biased region" description="Polar residues" evidence="1">
    <location>
        <begin position="34"/>
        <end position="63"/>
    </location>
</feature>
<dbReference type="OrthoDB" id="3553297at2759"/>
<feature type="region of interest" description="Disordered" evidence="1">
    <location>
        <begin position="1"/>
        <end position="63"/>
    </location>
</feature>
<organism evidence="2 3">
    <name type="scientific">Botryotinia fuckeliana (strain T4)</name>
    <name type="common">Noble rot fungus</name>
    <name type="synonym">Botrytis cinerea</name>
    <dbReference type="NCBI Taxonomy" id="999810"/>
    <lineage>
        <taxon>Eukaryota</taxon>
        <taxon>Fungi</taxon>
        <taxon>Dikarya</taxon>
        <taxon>Ascomycota</taxon>
        <taxon>Pezizomycotina</taxon>
        <taxon>Leotiomycetes</taxon>
        <taxon>Helotiales</taxon>
        <taxon>Sclerotiniaceae</taxon>
        <taxon>Botrytis</taxon>
    </lineage>
</organism>
<dbReference type="HOGENOM" id="CLU_1959232_0_0_1"/>
<name>G2XRA0_BOTF4</name>
<gene>
    <name evidence="2" type="ORF">BofuT4_P066760.1</name>
</gene>
<reference evidence="3" key="1">
    <citation type="journal article" date="2011" name="PLoS Genet.">
        <title>Genomic analysis of the necrotrophic fungal pathogens Sclerotinia sclerotiorum and Botrytis cinerea.</title>
        <authorList>
            <person name="Amselem J."/>
            <person name="Cuomo C.A."/>
            <person name="van Kan J.A."/>
            <person name="Viaud M."/>
            <person name="Benito E.P."/>
            <person name="Couloux A."/>
            <person name="Coutinho P.M."/>
            <person name="de Vries R.P."/>
            <person name="Dyer P.S."/>
            <person name="Fillinger S."/>
            <person name="Fournier E."/>
            <person name="Gout L."/>
            <person name="Hahn M."/>
            <person name="Kohn L."/>
            <person name="Lapalu N."/>
            <person name="Plummer K.M."/>
            <person name="Pradier J.M."/>
            <person name="Quevillon E."/>
            <person name="Sharon A."/>
            <person name="Simon A."/>
            <person name="ten Have A."/>
            <person name="Tudzynski B."/>
            <person name="Tudzynski P."/>
            <person name="Wincker P."/>
            <person name="Andrew M."/>
            <person name="Anthouard V."/>
            <person name="Beever R.E."/>
            <person name="Beffa R."/>
            <person name="Benoit I."/>
            <person name="Bouzid O."/>
            <person name="Brault B."/>
            <person name="Chen Z."/>
            <person name="Choquer M."/>
            <person name="Collemare J."/>
            <person name="Cotton P."/>
            <person name="Danchin E.G."/>
            <person name="Da Silva C."/>
            <person name="Gautier A."/>
            <person name="Giraud C."/>
            <person name="Giraud T."/>
            <person name="Gonzalez C."/>
            <person name="Grossetete S."/>
            <person name="Guldener U."/>
            <person name="Henrissat B."/>
            <person name="Howlett B.J."/>
            <person name="Kodira C."/>
            <person name="Kretschmer M."/>
            <person name="Lappartient A."/>
            <person name="Leroch M."/>
            <person name="Levis C."/>
            <person name="Mauceli E."/>
            <person name="Neuveglise C."/>
            <person name="Oeser B."/>
            <person name="Pearson M."/>
            <person name="Poulain J."/>
            <person name="Poussereau N."/>
            <person name="Quesneville H."/>
            <person name="Rascle C."/>
            <person name="Schumacher J."/>
            <person name="Segurens B."/>
            <person name="Sexton A."/>
            <person name="Silva E."/>
            <person name="Sirven C."/>
            <person name="Soanes D.M."/>
            <person name="Talbot N.J."/>
            <person name="Templeton M."/>
            <person name="Yandava C."/>
            <person name="Yarden O."/>
            <person name="Zeng Q."/>
            <person name="Rollins J.A."/>
            <person name="Lebrun M.H."/>
            <person name="Dickman M."/>
        </authorList>
    </citation>
    <scope>NUCLEOTIDE SEQUENCE [LARGE SCALE GENOMIC DNA]</scope>
    <source>
        <strain evidence="3">T4</strain>
    </source>
</reference>
<dbReference type="InParanoid" id="G2XRA0"/>
<sequence length="128" mass="13830">MSSQTSNTGVQGSVFFDPNSPASSAPTTQTSPAEQSSLSTDRIQAYSNNPHHSTTYASPTQAHSGNEAIVTQYYITATRNNIQNFDAAFYRNDDGLCARGRQKRWDIGTSRLEFGNGNGDGNGKEVEC</sequence>
<evidence type="ECO:0000313" key="3">
    <source>
        <dbReference type="Proteomes" id="UP000008177"/>
    </source>
</evidence>
<dbReference type="EMBL" id="FQ790256">
    <property type="protein sequence ID" value="CCD43268.1"/>
    <property type="molecule type" value="Genomic_DNA"/>
</dbReference>
<proteinExistence type="predicted"/>
<accession>G2XRA0</accession>
<feature type="compositionally biased region" description="Polar residues" evidence="1">
    <location>
        <begin position="1"/>
        <end position="11"/>
    </location>
</feature>
<protein>
    <submittedName>
        <fullName evidence="2">Uncharacterized protein</fullName>
    </submittedName>
</protein>
<evidence type="ECO:0000256" key="1">
    <source>
        <dbReference type="SAM" id="MobiDB-lite"/>
    </source>
</evidence>
<feature type="compositionally biased region" description="Low complexity" evidence="1">
    <location>
        <begin position="20"/>
        <end position="33"/>
    </location>
</feature>
<dbReference type="AlphaFoldDB" id="G2XRA0"/>
<evidence type="ECO:0000313" key="2">
    <source>
        <dbReference type="EMBL" id="CCD43268.1"/>
    </source>
</evidence>
<dbReference type="Proteomes" id="UP000008177">
    <property type="component" value="Unplaced contigs"/>
</dbReference>